<dbReference type="EMBL" id="BLAY01000085">
    <property type="protein sequence ID" value="GET40214.1"/>
    <property type="molecule type" value="Genomic_DNA"/>
</dbReference>
<dbReference type="Proteomes" id="UP001050975">
    <property type="component" value="Unassembled WGS sequence"/>
</dbReference>
<dbReference type="AlphaFoldDB" id="A0AAV3XI92"/>
<evidence type="ECO:0000313" key="2">
    <source>
        <dbReference type="Proteomes" id="UP001050975"/>
    </source>
</evidence>
<proteinExistence type="predicted"/>
<organism evidence="1 2">
    <name type="scientific">Microseira wollei NIES-4236</name>
    <dbReference type="NCBI Taxonomy" id="2530354"/>
    <lineage>
        <taxon>Bacteria</taxon>
        <taxon>Bacillati</taxon>
        <taxon>Cyanobacteriota</taxon>
        <taxon>Cyanophyceae</taxon>
        <taxon>Oscillatoriophycideae</taxon>
        <taxon>Aerosakkonematales</taxon>
        <taxon>Aerosakkonemataceae</taxon>
        <taxon>Microseira</taxon>
    </lineage>
</organism>
<name>A0AAV3XI92_9CYAN</name>
<comment type="caution">
    <text evidence="1">The sequence shown here is derived from an EMBL/GenBank/DDBJ whole genome shotgun (WGS) entry which is preliminary data.</text>
</comment>
<sequence>MTRIIYDQFAKDYLSELLAPLGTVSCNRNVSSEVREIDVYFTPSSPIQDYAKSLGILGRMAATTALFEPFRNPVTVGEVGSCLSKLLDVKGELERKARRENTRLEESELPKLWILTPTASKKLLNGFRTIPDEQTWGKGIYFLAEYLRTAIVVIHQLPKTTSTLWLRILGRGRVQQEAIAQLTALSVDNPVREITLELLYALQSNLAVNQEQELDLEDRELVMAIAPLFRQQLQAAEQRGIQEGRQEGRQEGQRSLLENFFLVRFGELDAKLSAFLVPVSALPSREFTLLILQLSALTVDFQGIEQARRLVAENVLRMRFGQLGDRWDATLEERIPNLVTNLLALSPEELALLLQQLPQLSDEELLARLSNGNG</sequence>
<reference evidence="1" key="1">
    <citation type="submission" date="2019-10" db="EMBL/GenBank/DDBJ databases">
        <title>Draft genome sequece of Microseira wollei NIES-4236.</title>
        <authorList>
            <person name="Yamaguchi H."/>
            <person name="Suzuki S."/>
            <person name="Kawachi M."/>
        </authorList>
    </citation>
    <scope>NUCLEOTIDE SEQUENCE</scope>
    <source>
        <strain evidence="1">NIES-4236</strain>
    </source>
</reference>
<evidence type="ECO:0008006" key="3">
    <source>
        <dbReference type="Google" id="ProtNLM"/>
    </source>
</evidence>
<evidence type="ECO:0000313" key="1">
    <source>
        <dbReference type="EMBL" id="GET40214.1"/>
    </source>
</evidence>
<protein>
    <recommendedName>
        <fullName evidence="3">Flagellar assembly protein H</fullName>
    </recommendedName>
</protein>
<keyword evidence="2" id="KW-1185">Reference proteome</keyword>
<dbReference type="RefSeq" id="WP_226586049.1">
    <property type="nucleotide sequence ID" value="NZ_BLAY01000085.1"/>
</dbReference>
<accession>A0AAV3XI92</accession>
<gene>
    <name evidence="1" type="ORF">MiSe_50220</name>
</gene>